<dbReference type="EMBL" id="CP051167">
    <property type="protein sequence ID" value="QIZ73857.1"/>
    <property type="molecule type" value="Genomic_DNA"/>
</dbReference>
<proteinExistence type="predicted"/>
<sequence length="362" mass="40719">MGEGAIGVFYLGAFAKDLPRTIAKGLPRTIAPVSRSQIRDETVLVSVIIPTFDRRPILAKCLAALEAQTVSESGVADYEVIVVDDGSTDETIAYLEANRDRYPHVRCFSQSHRGPAAARNLGLEKATGETIVFIDSDLVVTEHFLQAHLDALHAASVRSGSDRLFTYGRVINTNNFDNPTAEPYKITDFSAAYFATGNVAIARKWLDAVGGFDPRFQQYGWEDLELGVRLKKQLGLKLVKCPQAVGYHWHPPFCLDDLPRAIDREIERGRMGVLFYQKHPTWDVKMMIQMTWLHRVLWGVLSLGGRLNERSMAGLLQWAIDRGHAQIALELSRIFLNWYNVQAVYAAYHATFARQRATNKRK</sequence>
<evidence type="ECO:0000259" key="1">
    <source>
        <dbReference type="Pfam" id="PF00535"/>
    </source>
</evidence>
<evidence type="ECO:0000313" key="3">
    <source>
        <dbReference type="Proteomes" id="UP000500857"/>
    </source>
</evidence>
<keyword evidence="3" id="KW-1185">Reference proteome</keyword>
<evidence type="ECO:0000313" key="2">
    <source>
        <dbReference type="EMBL" id="QIZ73857.1"/>
    </source>
</evidence>
<keyword evidence="2" id="KW-0808">Transferase</keyword>
<dbReference type="Gene3D" id="3.90.550.10">
    <property type="entry name" value="Spore Coat Polysaccharide Biosynthesis Protein SpsA, Chain A"/>
    <property type="match status" value="1"/>
</dbReference>
<feature type="domain" description="Glycosyltransferase 2-like" evidence="1">
    <location>
        <begin position="46"/>
        <end position="191"/>
    </location>
</feature>
<dbReference type="PANTHER" id="PTHR43685:SF3">
    <property type="entry name" value="SLR2126 PROTEIN"/>
    <property type="match status" value="1"/>
</dbReference>
<dbReference type="KEGG" id="oxy:HCG48_20780"/>
<accession>A0A6H1U659</accession>
<dbReference type="InterPro" id="IPR050834">
    <property type="entry name" value="Glycosyltransf_2"/>
</dbReference>
<dbReference type="InterPro" id="IPR029044">
    <property type="entry name" value="Nucleotide-diphossugar_trans"/>
</dbReference>
<dbReference type="AlphaFoldDB" id="A0A6H1U659"/>
<gene>
    <name evidence="2" type="ORF">HCG48_20780</name>
</gene>
<dbReference type="Pfam" id="PF00535">
    <property type="entry name" value="Glycos_transf_2"/>
    <property type="match status" value="1"/>
</dbReference>
<reference evidence="2 3" key="1">
    <citation type="submission" date="2020-04" db="EMBL/GenBank/DDBJ databases">
        <authorList>
            <person name="Basu S."/>
            <person name="Maruthanayagam V."/>
            <person name="Chakraborty S."/>
            <person name="Pramanik A."/>
            <person name="Mukherjee J."/>
            <person name="Brink B."/>
        </authorList>
    </citation>
    <scope>NUCLEOTIDE SEQUENCE [LARGE SCALE GENOMIC DNA]</scope>
    <source>
        <strain evidence="2 3">AP17</strain>
    </source>
</reference>
<protein>
    <submittedName>
        <fullName evidence="2">Glycosyltransferase</fullName>
    </submittedName>
</protein>
<name>A0A6H1U659_9CYAN</name>
<organism evidence="2 3">
    <name type="scientific">Oxynema aestuarii AP17</name>
    <dbReference type="NCBI Taxonomy" id="2064643"/>
    <lineage>
        <taxon>Bacteria</taxon>
        <taxon>Bacillati</taxon>
        <taxon>Cyanobacteriota</taxon>
        <taxon>Cyanophyceae</taxon>
        <taxon>Oscillatoriophycideae</taxon>
        <taxon>Oscillatoriales</taxon>
        <taxon>Oscillatoriaceae</taxon>
        <taxon>Oxynema</taxon>
        <taxon>Oxynema aestuarii</taxon>
    </lineage>
</organism>
<dbReference type="PANTHER" id="PTHR43685">
    <property type="entry name" value="GLYCOSYLTRANSFERASE"/>
    <property type="match status" value="1"/>
</dbReference>
<dbReference type="Proteomes" id="UP000500857">
    <property type="component" value="Chromosome"/>
</dbReference>
<dbReference type="SUPFAM" id="SSF53448">
    <property type="entry name" value="Nucleotide-diphospho-sugar transferases"/>
    <property type="match status" value="1"/>
</dbReference>
<dbReference type="InterPro" id="IPR001173">
    <property type="entry name" value="Glyco_trans_2-like"/>
</dbReference>
<dbReference type="GO" id="GO:0016740">
    <property type="term" value="F:transferase activity"/>
    <property type="evidence" value="ECO:0007669"/>
    <property type="project" value="UniProtKB-KW"/>
</dbReference>